<proteinExistence type="inferred from homology"/>
<dbReference type="InterPro" id="IPR032423">
    <property type="entry name" value="AAA_assoc_2"/>
</dbReference>
<dbReference type="InterPro" id="IPR003593">
    <property type="entry name" value="AAA+_ATPase"/>
</dbReference>
<dbReference type="CDD" id="cd00009">
    <property type="entry name" value="AAA"/>
    <property type="match status" value="1"/>
</dbReference>
<evidence type="ECO:0000256" key="4">
    <source>
        <dbReference type="SAM" id="MobiDB-lite"/>
    </source>
</evidence>
<dbReference type="InterPro" id="IPR027417">
    <property type="entry name" value="P-loop_NTPase"/>
</dbReference>
<dbReference type="GO" id="GO:0005524">
    <property type="term" value="F:ATP binding"/>
    <property type="evidence" value="ECO:0007669"/>
    <property type="project" value="UniProtKB-KW"/>
</dbReference>
<dbReference type="Pfam" id="PF16193">
    <property type="entry name" value="AAA_assoc_2"/>
    <property type="match status" value="1"/>
</dbReference>
<dbReference type="InterPro" id="IPR003959">
    <property type="entry name" value="ATPase_AAA_core"/>
</dbReference>
<dbReference type="FunFam" id="3.40.50.300:FF:000345">
    <property type="entry name" value="AAA family ATPase"/>
    <property type="match status" value="1"/>
</dbReference>
<keyword evidence="3" id="KW-0067">ATP-binding</keyword>
<dbReference type="GO" id="GO:0016887">
    <property type="term" value="F:ATP hydrolysis activity"/>
    <property type="evidence" value="ECO:0007669"/>
    <property type="project" value="InterPro"/>
</dbReference>
<dbReference type="PANTHER" id="PTHR13779:SF7">
    <property type="entry name" value="ATPASE WRNIP1"/>
    <property type="match status" value="1"/>
</dbReference>
<evidence type="ECO:0000256" key="2">
    <source>
        <dbReference type="ARBA" id="ARBA00022741"/>
    </source>
</evidence>
<dbReference type="GO" id="GO:0017116">
    <property type="term" value="F:single-stranded DNA helicase activity"/>
    <property type="evidence" value="ECO:0007669"/>
    <property type="project" value="TreeGrafter"/>
</dbReference>
<dbReference type="SUPFAM" id="SSF48019">
    <property type="entry name" value="post-AAA+ oligomerization domain-like"/>
    <property type="match status" value="1"/>
</dbReference>
<feature type="compositionally biased region" description="Basic and acidic residues" evidence="4">
    <location>
        <begin position="404"/>
        <end position="421"/>
    </location>
</feature>
<gene>
    <name evidence="6" type="ORF">METZ01_LOCUS34008</name>
</gene>
<evidence type="ECO:0000256" key="1">
    <source>
        <dbReference type="ARBA" id="ARBA00008959"/>
    </source>
</evidence>
<dbReference type="Gene3D" id="3.40.50.300">
    <property type="entry name" value="P-loop containing nucleotide triphosphate hydrolases"/>
    <property type="match status" value="1"/>
</dbReference>
<dbReference type="Pfam" id="PF00004">
    <property type="entry name" value="AAA"/>
    <property type="match status" value="1"/>
</dbReference>
<reference evidence="6" key="1">
    <citation type="submission" date="2018-05" db="EMBL/GenBank/DDBJ databases">
        <authorList>
            <person name="Lanie J.A."/>
            <person name="Ng W.-L."/>
            <person name="Kazmierczak K.M."/>
            <person name="Andrzejewski T.M."/>
            <person name="Davidsen T.M."/>
            <person name="Wayne K.J."/>
            <person name="Tettelin H."/>
            <person name="Glass J.I."/>
            <person name="Rusch D."/>
            <person name="Podicherti R."/>
            <person name="Tsui H.-C.T."/>
            <person name="Winkler M.E."/>
        </authorList>
    </citation>
    <scope>NUCLEOTIDE SEQUENCE</scope>
</reference>
<feature type="compositionally biased region" description="Basic and acidic residues" evidence="4">
    <location>
        <begin position="434"/>
        <end position="459"/>
    </location>
</feature>
<evidence type="ECO:0000256" key="3">
    <source>
        <dbReference type="ARBA" id="ARBA00022840"/>
    </source>
</evidence>
<dbReference type="FunFam" id="1.20.272.10:FF:000001">
    <property type="entry name" value="Putative AAA family ATPase"/>
    <property type="match status" value="1"/>
</dbReference>
<evidence type="ECO:0000313" key="6">
    <source>
        <dbReference type="EMBL" id="SUZ81154.1"/>
    </source>
</evidence>
<organism evidence="6">
    <name type="scientific">marine metagenome</name>
    <dbReference type="NCBI Taxonomy" id="408172"/>
    <lineage>
        <taxon>unclassified sequences</taxon>
        <taxon>metagenomes</taxon>
        <taxon>ecological metagenomes</taxon>
    </lineage>
</organism>
<dbReference type="PANTHER" id="PTHR13779">
    <property type="entry name" value="WERNER HELICASE-INTERACTING PROTEIN 1 FAMILY MEMBER"/>
    <property type="match status" value="1"/>
</dbReference>
<dbReference type="Gene3D" id="1.10.8.60">
    <property type="match status" value="1"/>
</dbReference>
<dbReference type="InterPro" id="IPR008921">
    <property type="entry name" value="DNA_pol3_clamp-load_cplx_C"/>
</dbReference>
<evidence type="ECO:0000259" key="5">
    <source>
        <dbReference type="SMART" id="SM00382"/>
    </source>
</evidence>
<comment type="similarity">
    <text evidence="1">Belongs to the AAA ATPase family. RarA/MGS1/WRNIP1 subfamily.</text>
</comment>
<dbReference type="Gene3D" id="1.20.272.10">
    <property type="match status" value="1"/>
</dbReference>
<feature type="region of interest" description="Disordered" evidence="4">
    <location>
        <begin position="396"/>
        <end position="459"/>
    </location>
</feature>
<dbReference type="Gene3D" id="1.10.3710.10">
    <property type="entry name" value="DNA polymerase III clamp loader subunits, C-terminal domain"/>
    <property type="match status" value="1"/>
</dbReference>
<dbReference type="GO" id="GO:0006261">
    <property type="term" value="P:DNA-templated DNA replication"/>
    <property type="evidence" value="ECO:0007669"/>
    <property type="project" value="TreeGrafter"/>
</dbReference>
<dbReference type="AlphaFoldDB" id="A0A381QQB6"/>
<dbReference type="GO" id="GO:0000731">
    <property type="term" value="P:DNA synthesis involved in DNA repair"/>
    <property type="evidence" value="ECO:0007669"/>
    <property type="project" value="TreeGrafter"/>
</dbReference>
<feature type="domain" description="AAA+ ATPase" evidence="5">
    <location>
        <begin position="72"/>
        <end position="192"/>
    </location>
</feature>
<dbReference type="SMART" id="SM00382">
    <property type="entry name" value="AAA"/>
    <property type="match status" value="1"/>
</dbReference>
<dbReference type="GO" id="GO:0008047">
    <property type="term" value="F:enzyme activator activity"/>
    <property type="evidence" value="ECO:0007669"/>
    <property type="project" value="TreeGrafter"/>
</dbReference>
<dbReference type="Pfam" id="PF12002">
    <property type="entry name" value="MgsA_C"/>
    <property type="match status" value="1"/>
</dbReference>
<dbReference type="GO" id="GO:0003677">
    <property type="term" value="F:DNA binding"/>
    <property type="evidence" value="ECO:0007669"/>
    <property type="project" value="InterPro"/>
</dbReference>
<dbReference type="FunFam" id="1.10.3710.10:FF:000003">
    <property type="entry name" value="ATPase, AAA family protein"/>
    <property type="match status" value="1"/>
</dbReference>
<name>A0A381QQB6_9ZZZZ</name>
<keyword evidence="2" id="KW-0547">Nucleotide-binding</keyword>
<protein>
    <recommendedName>
        <fullName evidence="5">AAA+ ATPase domain-containing protein</fullName>
    </recommendedName>
</protein>
<dbReference type="InterPro" id="IPR051314">
    <property type="entry name" value="AAA_ATPase_RarA/MGS1/WRNIP1"/>
</dbReference>
<accession>A0A381QQB6</accession>
<dbReference type="InterPro" id="IPR021886">
    <property type="entry name" value="MgsA_C"/>
</dbReference>
<dbReference type="SUPFAM" id="SSF52540">
    <property type="entry name" value="P-loop containing nucleoside triphosphate hydrolases"/>
    <property type="match status" value="1"/>
</dbReference>
<sequence>MPASASRPAGRRATGSLRAVSGDLFASAAEERLARRAPLADRLRPTRIDDIVGQDHLLGPGRPLRQLIESDRLSSVILWGPPGTGKTSVARLIARVTAQEFSELSAVNASVRDVRELVARAEARLGERDVGTILFLDEVHRFNKAQQDALLPSVESGLLVLIGATTENPFFEVNPPLLSRSTLFRLEPLDPGAVRSLLDRGMEAEEVTADDDALDLLVDRAAGDGRHALTSLEVAAALAVGRGEDRVTVGDAEAALGTKALRYGRDDHFDVISAFIKSIRGSDVDAGLYWLARMLDAGEDARFIARRLVILASEDVGMADPMAMVVADAAARAVEFVGLPEAKLNLAQAVVHLATAPKSNRVTVALGRAEVDARSSGAGEVPMHLRDAHYRGAAQLGHGTGYDYPHDHPEGWVDQRHRPDEVEGNVYYDPSPHGYEREVADRMADRPRADGGAGHDGRS</sequence>
<dbReference type="EMBL" id="UINC01001457">
    <property type="protein sequence ID" value="SUZ81154.1"/>
    <property type="molecule type" value="Genomic_DNA"/>
</dbReference>